<evidence type="ECO:0000313" key="8">
    <source>
        <dbReference type="EMBL" id="RSK29742.1"/>
    </source>
</evidence>
<feature type="transmembrane region" description="Helical" evidence="6">
    <location>
        <begin position="163"/>
        <end position="184"/>
    </location>
</feature>
<dbReference type="RefSeq" id="WP_092098662.1">
    <property type="nucleotide sequence ID" value="NZ_FNAR01000026.1"/>
</dbReference>
<proteinExistence type="predicted"/>
<evidence type="ECO:0000313" key="11">
    <source>
        <dbReference type="Proteomes" id="UP000272481"/>
    </source>
</evidence>
<sequence length="397" mass="42559">MQKHQLWTRDFIFSSLINFFLIIVMYLLMVTIGPFAADRFGADAGTAGLVSGSYIIGALMARFVAGPLVEKIGNKKVLLAGTLLYVIAGATYFLAFNLPLLLFIRFIHGMGMGVGSTATGSIVARVLPPDRRGEGIGYYSLSGVLGAALGPFLGILLAEHLPFTVLFLFCTVLALLSFLLALLIKVDGDLENIGQGEKEPFSIWSVVEKNALPIGLVTLFIAIGYGGVLSFIMFYAEEMELVTASSFFFLVYAITVLLSRPFTGKLLDLKGGNIVIVPALLFFAGGLFLLSESVTGSMLLGAGVLIGLGFGNFQSSAQAISVKVAEPHRMGLATSTFFIFLDFGVGFGPYLLGSLVPIVGYSGIYKLLAAIVLFALVLYLIVHGMKEHREKKTEACQ</sequence>
<dbReference type="Pfam" id="PF07690">
    <property type="entry name" value="MFS_1"/>
    <property type="match status" value="1"/>
</dbReference>
<keyword evidence="3 6" id="KW-0812">Transmembrane</keyword>
<dbReference type="InterPro" id="IPR011701">
    <property type="entry name" value="MFS"/>
</dbReference>
<feature type="transmembrane region" description="Helical" evidence="6">
    <location>
        <begin position="44"/>
        <end position="65"/>
    </location>
</feature>
<feature type="domain" description="Major facilitator superfamily (MFS) profile" evidence="7">
    <location>
        <begin position="11"/>
        <end position="387"/>
    </location>
</feature>
<keyword evidence="11" id="KW-1185">Reference proteome</keyword>
<dbReference type="AlphaFoldDB" id="A0A1G7GFX2"/>
<dbReference type="STRING" id="426756.SAMN04488126_12613"/>
<protein>
    <submittedName>
        <fullName evidence="8">MFS transporter</fullName>
    </submittedName>
    <submittedName>
        <fullName evidence="9">Predicted arabinose efflux permease, MFS family</fullName>
    </submittedName>
</protein>
<evidence type="ECO:0000256" key="6">
    <source>
        <dbReference type="SAM" id="Phobius"/>
    </source>
</evidence>
<dbReference type="Gene3D" id="1.20.1250.20">
    <property type="entry name" value="MFS general substrate transporter like domains"/>
    <property type="match status" value="1"/>
</dbReference>
<dbReference type="EMBL" id="RWGW01000017">
    <property type="protein sequence ID" value="RSK29742.1"/>
    <property type="molecule type" value="Genomic_DNA"/>
</dbReference>
<dbReference type="PROSITE" id="PS50850">
    <property type="entry name" value="MFS"/>
    <property type="match status" value="1"/>
</dbReference>
<dbReference type="OrthoDB" id="9814001at2"/>
<dbReference type="PANTHER" id="PTHR23531">
    <property type="entry name" value="QUINOLENE RESISTANCE PROTEIN NORA"/>
    <property type="match status" value="1"/>
</dbReference>
<reference evidence="9 10" key="1">
    <citation type="submission" date="2016-10" db="EMBL/GenBank/DDBJ databases">
        <authorList>
            <person name="de Groot N.N."/>
        </authorList>
    </citation>
    <scope>NUCLEOTIDE SEQUENCE [LARGE SCALE GENOMIC DNA]</scope>
    <source>
        <strain evidence="9 10">CGMCC 1.6762</strain>
    </source>
</reference>
<evidence type="ECO:0000256" key="4">
    <source>
        <dbReference type="ARBA" id="ARBA00022989"/>
    </source>
</evidence>
<name>A0A1G7GFX2_9BACL</name>
<organism evidence="9 10">
    <name type="scientific">Bhargavaea beijingensis</name>
    <dbReference type="NCBI Taxonomy" id="426756"/>
    <lineage>
        <taxon>Bacteria</taxon>
        <taxon>Bacillati</taxon>
        <taxon>Bacillota</taxon>
        <taxon>Bacilli</taxon>
        <taxon>Bacillales</taxon>
        <taxon>Caryophanaceae</taxon>
        <taxon>Bhargavaea</taxon>
    </lineage>
</organism>
<feature type="transmembrane region" description="Helical" evidence="6">
    <location>
        <begin position="211"/>
        <end position="235"/>
    </location>
</feature>
<feature type="transmembrane region" description="Helical" evidence="6">
    <location>
        <begin position="136"/>
        <end position="157"/>
    </location>
</feature>
<keyword evidence="5 6" id="KW-0472">Membrane</keyword>
<dbReference type="InterPro" id="IPR036259">
    <property type="entry name" value="MFS_trans_sf"/>
</dbReference>
<evidence type="ECO:0000256" key="2">
    <source>
        <dbReference type="ARBA" id="ARBA00022448"/>
    </source>
</evidence>
<keyword evidence="2" id="KW-0813">Transport</keyword>
<comment type="subcellular location">
    <subcellularLocation>
        <location evidence="1">Cell membrane</location>
        <topology evidence="1">Multi-pass membrane protein</topology>
    </subcellularLocation>
</comment>
<dbReference type="Proteomes" id="UP000272481">
    <property type="component" value="Unassembled WGS sequence"/>
</dbReference>
<keyword evidence="4 6" id="KW-1133">Transmembrane helix</keyword>
<dbReference type="EMBL" id="FNAR01000026">
    <property type="protein sequence ID" value="SDE87016.1"/>
    <property type="molecule type" value="Genomic_DNA"/>
</dbReference>
<dbReference type="CDD" id="cd17489">
    <property type="entry name" value="MFS_YfcJ_like"/>
    <property type="match status" value="1"/>
</dbReference>
<evidence type="ECO:0000259" key="7">
    <source>
        <dbReference type="PROSITE" id="PS50850"/>
    </source>
</evidence>
<dbReference type="PANTHER" id="PTHR23531:SF1">
    <property type="entry name" value="QUINOLENE RESISTANCE PROTEIN NORA"/>
    <property type="match status" value="1"/>
</dbReference>
<gene>
    <name evidence="8" type="ORF">EJA12_11050</name>
    <name evidence="9" type="ORF">SAMN04488126_12613</name>
</gene>
<dbReference type="InterPro" id="IPR020846">
    <property type="entry name" value="MFS_dom"/>
</dbReference>
<feature type="transmembrane region" description="Helical" evidence="6">
    <location>
        <begin position="333"/>
        <end position="352"/>
    </location>
</feature>
<feature type="transmembrane region" description="Helical" evidence="6">
    <location>
        <begin position="12"/>
        <end position="32"/>
    </location>
</feature>
<feature type="transmembrane region" description="Helical" evidence="6">
    <location>
        <begin position="77"/>
        <end position="96"/>
    </location>
</feature>
<dbReference type="GO" id="GO:0022857">
    <property type="term" value="F:transmembrane transporter activity"/>
    <property type="evidence" value="ECO:0007669"/>
    <property type="project" value="InterPro"/>
</dbReference>
<feature type="transmembrane region" description="Helical" evidence="6">
    <location>
        <begin position="102"/>
        <end position="124"/>
    </location>
</feature>
<dbReference type="SUPFAM" id="SSF103473">
    <property type="entry name" value="MFS general substrate transporter"/>
    <property type="match status" value="1"/>
</dbReference>
<feature type="transmembrane region" description="Helical" evidence="6">
    <location>
        <begin position="364"/>
        <end position="382"/>
    </location>
</feature>
<dbReference type="InterPro" id="IPR052714">
    <property type="entry name" value="MFS_Exporter"/>
</dbReference>
<dbReference type="Proteomes" id="UP000198823">
    <property type="component" value="Unassembled WGS sequence"/>
</dbReference>
<evidence type="ECO:0000313" key="10">
    <source>
        <dbReference type="Proteomes" id="UP000198823"/>
    </source>
</evidence>
<evidence type="ECO:0000256" key="3">
    <source>
        <dbReference type="ARBA" id="ARBA00022692"/>
    </source>
</evidence>
<feature type="transmembrane region" description="Helical" evidence="6">
    <location>
        <begin position="296"/>
        <end position="313"/>
    </location>
</feature>
<feature type="transmembrane region" description="Helical" evidence="6">
    <location>
        <begin position="271"/>
        <end position="290"/>
    </location>
</feature>
<evidence type="ECO:0000256" key="1">
    <source>
        <dbReference type="ARBA" id="ARBA00004651"/>
    </source>
</evidence>
<evidence type="ECO:0000256" key="5">
    <source>
        <dbReference type="ARBA" id="ARBA00023136"/>
    </source>
</evidence>
<evidence type="ECO:0000313" key="9">
    <source>
        <dbReference type="EMBL" id="SDE87016.1"/>
    </source>
</evidence>
<feature type="transmembrane region" description="Helical" evidence="6">
    <location>
        <begin position="241"/>
        <end position="259"/>
    </location>
</feature>
<dbReference type="GO" id="GO:0005886">
    <property type="term" value="C:plasma membrane"/>
    <property type="evidence" value="ECO:0007669"/>
    <property type="project" value="UniProtKB-SubCell"/>
</dbReference>
<accession>A0A1G7GFX2</accession>
<reference evidence="8 11" key="2">
    <citation type="submission" date="2018-12" db="EMBL/GenBank/DDBJ databases">
        <title>Comparitive functional genomics of dry heat resistant strains isolated from the viking spacecraft.</title>
        <authorList>
            <person name="Seuylemezian A."/>
            <person name="Vaishampayan P."/>
        </authorList>
    </citation>
    <scope>NUCLEOTIDE SEQUENCE [LARGE SCALE GENOMIC DNA]</scope>
    <source>
        <strain evidence="8 11">M6-11</strain>
    </source>
</reference>